<dbReference type="GO" id="GO:0006749">
    <property type="term" value="P:glutathione metabolic process"/>
    <property type="evidence" value="ECO:0007669"/>
    <property type="project" value="TreeGrafter"/>
</dbReference>
<evidence type="ECO:0000313" key="2">
    <source>
        <dbReference type="EMBL" id="HEF66061.1"/>
    </source>
</evidence>
<dbReference type="Pfam" id="PF02538">
    <property type="entry name" value="Hydantoinase_B"/>
    <property type="match status" value="1"/>
</dbReference>
<dbReference type="InterPro" id="IPR045079">
    <property type="entry name" value="Oxoprolinase-like"/>
</dbReference>
<organism evidence="2">
    <name type="scientific">Thermomicrobium roseum</name>
    <dbReference type="NCBI Taxonomy" id="500"/>
    <lineage>
        <taxon>Bacteria</taxon>
        <taxon>Pseudomonadati</taxon>
        <taxon>Thermomicrobiota</taxon>
        <taxon>Thermomicrobia</taxon>
        <taxon>Thermomicrobiales</taxon>
        <taxon>Thermomicrobiaceae</taxon>
        <taxon>Thermomicrobium</taxon>
    </lineage>
</organism>
<dbReference type="PANTHER" id="PTHR11365:SF23">
    <property type="entry name" value="HYPOTHETICAL 5-OXOPROLINASE (EUROFUNG)-RELATED"/>
    <property type="match status" value="1"/>
</dbReference>
<feature type="domain" description="Hydantoinase B/oxoprolinase" evidence="1">
    <location>
        <begin position="8"/>
        <end position="532"/>
    </location>
</feature>
<proteinExistence type="predicted"/>
<evidence type="ECO:0000259" key="1">
    <source>
        <dbReference type="Pfam" id="PF02538"/>
    </source>
</evidence>
<accession>A0A7C1G643</accession>
<comment type="caution">
    <text evidence="2">The sequence shown here is derived from an EMBL/GenBank/DDBJ whole genome shotgun (WGS) entry which is preliminary data.</text>
</comment>
<dbReference type="EMBL" id="DSJL01000011">
    <property type="protein sequence ID" value="HEF66061.1"/>
    <property type="molecule type" value="Genomic_DNA"/>
</dbReference>
<sequence>MVDSDTADPISLAVFSAALSAIAEEMGAALQRSSYSPNIKERLDFSCAVFDPEGQMIAQAAHIPAHLGSMPDSVRAVLEQCAPFVPGDVVIVNDPYLGGNHLPDITMVSPVFLTDDPTSELLGFVANRAHHADVGGISPGSMPIATELFQEGIIIPPIKLWEGGRLNQAALALILRNVRTPDERRGDLLAQYAANRTGIRRLREVVARYGTVRYRELSRAILDYGERLARQAVRSIPPGTYRFTDYLDDDGTSDEPVPITVTVTVDGETLVVDFSGTAPERPGSINTVETVTKSAVYYVLRCLMPEDTPMNHGVFRVVRVIAPRGTVVNARPQRAVAGGNVETSQRIVDVLFGALAQALPDLIPAASQGTMNNVTIGGIDPRNGQQFAYYETLGGGMGARPGLDGLSGVHVHMSNTRNTPVEALEYAYPLRVTQYALREGSGGRGRFRGGDGLIREFEFFTEAEVTLLTERRRFAPWGLQGGEPGMTGRNLLIRRDANGNEDTITLRGKQRLTVRRGDRIRIETPGGGGWGTVE</sequence>
<gene>
    <name evidence="2" type="ORF">ENP47_10770</name>
</gene>
<reference evidence="2" key="1">
    <citation type="journal article" date="2020" name="mSystems">
        <title>Genome- and Community-Level Interaction Insights into Carbon Utilization and Element Cycling Functions of Hydrothermarchaeota in Hydrothermal Sediment.</title>
        <authorList>
            <person name="Zhou Z."/>
            <person name="Liu Y."/>
            <person name="Xu W."/>
            <person name="Pan J."/>
            <person name="Luo Z.H."/>
            <person name="Li M."/>
        </authorList>
    </citation>
    <scope>NUCLEOTIDE SEQUENCE [LARGE SCALE GENOMIC DNA]</scope>
    <source>
        <strain evidence="2">SpSt-222</strain>
    </source>
</reference>
<dbReference type="GO" id="GO:0017168">
    <property type="term" value="F:5-oxoprolinase (ATP-hydrolyzing) activity"/>
    <property type="evidence" value="ECO:0007669"/>
    <property type="project" value="TreeGrafter"/>
</dbReference>
<dbReference type="AlphaFoldDB" id="A0A7C1G643"/>
<protein>
    <submittedName>
        <fullName evidence="2">Hydantoinase B/oxoprolinase family protein</fullName>
    </submittedName>
</protein>
<dbReference type="InterPro" id="IPR003692">
    <property type="entry name" value="Hydantoinase_B"/>
</dbReference>
<name>A0A7C1G643_THERO</name>
<dbReference type="PANTHER" id="PTHR11365">
    <property type="entry name" value="5-OXOPROLINASE RELATED"/>
    <property type="match status" value="1"/>
</dbReference>
<dbReference type="GO" id="GO:0005829">
    <property type="term" value="C:cytosol"/>
    <property type="evidence" value="ECO:0007669"/>
    <property type="project" value="TreeGrafter"/>
</dbReference>